<dbReference type="PANTHER" id="PTHR10900">
    <property type="entry name" value="PERIOSTIN-RELATED"/>
    <property type="match status" value="1"/>
</dbReference>
<evidence type="ECO:0000259" key="4">
    <source>
        <dbReference type="PROSITE" id="PS50213"/>
    </source>
</evidence>
<sequence length="843" mass="89851">MQTSHALVVALLTLLSAFAEAQTPLDTFNGSIIAALASIPEVSQFALLVNATKAQSFGMRDVYPNLTLSRTSALRTVPPNYTVIAFENEAYTALQTGPNKGLLATPANQAALLTYHLIPNAILDFNDTLKTIQPFVSTFLTRYGSGYDNLGNGVPQVIGVSSKNGTGQFSTGTVRATVKRSVRTDYGQPSNKQLHKRRNLIISSSGVIHVVSTAIPIPSDVLSTAASQDYNDFALWVNAANVTNAFKSLQGITVLIPEQGALAEFLESNKVQDVPAGLKASILQYHIINGVYYSNTIGIKVAGKGNSLPPNAPVLTYFNGQTIVATDATHFATSGNNNTTLTPQKIQIKIPDILFDSGVIHIVDSILLPPTFTAGSALASATATPSPLLQISNTPAEEETPIGSDFPFGAVIGGAVGGLFVLGLMMALYFVIRRRRLIAQLEQERLKRQMELAKANGEYEYEEGDEEEEEEGGVEYIQGQETENSVTFIVTKPTVVKKKVSSHQVPLKSDDEDDEDEEEDAGDDAAIKASYDQIMQYRRAQWASGDEKKKEPSSSPTTLTTPTDKKRASAVSSGKRSSKRVSIIDVIPLNTKNVSNQKSAASLSSSNANLTPTSATYSGSKRESGASFNFSKRMSTASATPSALESIVITDAKEAKKETVRNAWWAATGVGANTHNESVLEAQAIREEQRKSWWSGNSEVAEQLASIESSSRRGSFIGGGDKRKSTASSFGGGRRRSSNTGIGVYHAALGTGEQQHQPHDETELEYVAPKRMQDQRPSTSGGAAGKYKPNKSSGLGEGAPVAVLTGKSKRKSGNVGADYVSAIPEEDEEPGASALASVLGGSK</sequence>
<organism evidence="5 6">
    <name type="scientific">Chytriomyces confervae</name>
    <dbReference type="NCBI Taxonomy" id="246404"/>
    <lineage>
        <taxon>Eukaryota</taxon>
        <taxon>Fungi</taxon>
        <taxon>Fungi incertae sedis</taxon>
        <taxon>Chytridiomycota</taxon>
        <taxon>Chytridiomycota incertae sedis</taxon>
        <taxon>Chytridiomycetes</taxon>
        <taxon>Chytridiales</taxon>
        <taxon>Chytriomycetaceae</taxon>
        <taxon>Chytriomyces</taxon>
    </lineage>
</organism>
<feature type="domain" description="FAS1" evidence="4">
    <location>
        <begin position="29"/>
        <end position="215"/>
    </location>
</feature>
<keyword evidence="2" id="KW-1133">Transmembrane helix</keyword>
<evidence type="ECO:0000313" key="5">
    <source>
        <dbReference type="EMBL" id="TPX76999.1"/>
    </source>
</evidence>
<feature type="compositionally biased region" description="Acidic residues" evidence="1">
    <location>
        <begin position="459"/>
        <end position="473"/>
    </location>
</feature>
<feature type="compositionally biased region" description="Acidic residues" evidence="1">
    <location>
        <begin position="510"/>
        <end position="523"/>
    </location>
</feature>
<evidence type="ECO:0000256" key="1">
    <source>
        <dbReference type="SAM" id="MobiDB-lite"/>
    </source>
</evidence>
<dbReference type="Pfam" id="PF02469">
    <property type="entry name" value="Fasciclin"/>
    <property type="match status" value="1"/>
</dbReference>
<feature type="region of interest" description="Disordered" evidence="1">
    <location>
        <begin position="500"/>
        <end position="579"/>
    </location>
</feature>
<dbReference type="OrthoDB" id="275177at2759"/>
<gene>
    <name evidence="5" type="ORF">CcCBS67573_g01743</name>
</gene>
<dbReference type="PANTHER" id="PTHR10900:SF77">
    <property type="entry name" value="FI19380P1"/>
    <property type="match status" value="1"/>
</dbReference>
<dbReference type="GO" id="GO:0000329">
    <property type="term" value="C:fungal-type vacuole membrane"/>
    <property type="evidence" value="ECO:0007669"/>
    <property type="project" value="TreeGrafter"/>
</dbReference>
<dbReference type="STRING" id="246404.A0A507FKR6"/>
<feature type="compositionally biased region" description="Low complexity" evidence="1">
    <location>
        <begin position="553"/>
        <end position="562"/>
    </location>
</feature>
<protein>
    <recommendedName>
        <fullName evidence="4">FAS1 domain-containing protein</fullName>
    </recommendedName>
</protein>
<evidence type="ECO:0000256" key="2">
    <source>
        <dbReference type="SAM" id="Phobius"/>
    </source>
</evidence>
<proteinExistence type="predicted"/>
<feature type="region of interest" description="Disordered" evidence="1">
    <location>
        <begin position="457"/>
        <end position="480"/>
    </location>
</feature>
<feature type="transmembrane region" description="Helical" evidence="2">
    <location>
        <begin position="408"/>
        <end position="432"/>
    </location>
</feature>
<dbReference type="GO" id="GO:0016236">
    <property type="term" value="P:macroautophagy"/>
    <property type="evidence" value="ECO:0007669"/>
    <property type="project" value="TreeGrafter"/>
</dbReference>
<feature type="chain" id="PRO_5021497000" description="FAS1 domain-containing protein" evidence="3">
    <location>
        <begin position="22"/>
        <end position="843"/>
    </location>
</feature>
<keyword evidence="2" id="KW-0812">Transmembrane</keyword>
<reference evidence="5 6" key="1">
    <citation type="journal article" date="2019" name="Sci. Rep.">
        <title>Comparative genomics of chytrid fungi reveal insights into the obligate biotrophic and pathogenic lifestyle of Synchytrium endobioticum.</title>
        <authorList>
            <person name="van de Vossenberg B.T.L.H."/>
            <person name="Warris S."/>
            <person name="Nguyen H.D.T."/>
            <person name="van Gent-Pelzer M.P.E."/>
            <person name="Joly D.L."/>
            <person name="van de Geest H.C."/>
            <person name="Bonants P.J.M."/>
            <person name="Smith D.S."/>
            <person name="Levesque C.A."/>
            <person name="van der Lee T.A.J."/>
        </authorList>
    </citation>
    <scope>NUCLEOTIDE SEQUENCE [LARGE SCALE GENOMIC DNA]</scope>
    <source>
        <strain evidence="5 6">CBS 675.73</strain>
    </source>
</reference>
<dbReference type="Gene3D" id="2.30.180.10">
    <property type="entry name" value="FAS1 domain"/>
    <property type="match status" value="2"/>
</dbReference>
<dbReference type="InterPro" id="IPR000782">
    <property type="entry name" value="FAS1_domain"/>
</dbReference>
<dbReference type="EMBL" id="QEAP01000031">
    <property type="protein sequence ID" value="TPX76999.1"/>
    <property type="molecule type" value="Genomic_DNA"/>
</dbReference>
<evidence type="ECO:0000256" key="3">
    <source>
        <dbReference type="SAM" id="SignalP"/>
    </source>
</evidence>
<feature type="region of interest" description="Disordered" evidence="1">
    <location>
        <begin position="712"/>
        <end position="740"/>
    </location>
</feature>
<feature type="region of interest" description="Disordered" evidence="1">
    <location>
        <begin position="596"/>
        <end position="627"/>
    </location>
</feature>
<keyword evidence="2" id="KW-0472">Membrane</keyword>
<dbReference type="GO" id="GO:0005615">
    <property type="term" value="C:extracellular space"/>
    <property type="evidence" value="ECO:0007669"/>
    <property type="project" value="TreeGrafter"/>
</dbReference>
<feature type="domain" description="FAS1" evidence="4">
    <location>
        <begin position="217"/>
        <end position="367"/>
    </location>
</feature>
<dbReference type="AlphaFoldDB" id="A0A507FKR6"/>
<dbReference type="SUPFAM" id="SSF82153">
    <property type="entry name" value="FAS1 domain"/>
    <property type="match status" value="2"/>
</dbReference>
<dbReference type="InterPro" id="IPR050904">
    <property type="entry name" value="Adhesion/Biosynth-related"/>
</dbReference>
<dbReference type="SMART" id="SM00554">
    <property type="entry name" value="FAS1"/>
    <property type="match status" value="1"/>
</dbReference>
<comment type="caution">
    <text evidence="5">The sequence shown here is derived from an EMBL/GenBank/DDBJ whole genome shotgun (WGS) entry which is preliminary data.</text>
</comment>
<dbReference type="PROSITE" id="PS50213">
    <property type="entry name" value="FAS1"/>
    <property type="match status" value="2"/>
</dbReference>
<keyword evidence="3" id="KW-0732">Signal</keyword>
<dbReference type="Proteomes" id="UP000320333">
    <property type="component" value="Unassembled WGS sequence"/>
</dbReference>
<keyword evidence="6" id="KW-1185">Reference proteome</keyword>
<feature type="region of interest" description="Disordered" evidence="1">
    <location>
        <begin position="769"/>
        <end position="843"/>
    </location>
</feature>
<name>A0A507FKR6_9FUNG</name>
<evidence type="ECO:0000313" key="6">
    <source>
        <dbReference type="Proteomes" id="UP000320333"/>
    </source>
</evidence>
<feature type="signal peptide" evidence="3">
    <location>
        <begin position="1"/>
        <end position="21"/>
    </location>
</feature>
<feature type="compositionally biased region" description="Low complexity" evidence="1">
    <location>
        <begin position="599"/>
        <end position="616"/>
    </location>
</feature>
<dbReference type="InterPro" id="IPR036378">
    <property type="entry name" value="FAS1_dom_sf"/>
</dbReference>
<accession>A0A507FKR6</accession>